<accession>A0ABD1D9I9</accession>
<dbReference type="AlphaFoldDB" id="A0ABD1D9I9"/>
<dbReference type="CDD" id="cd03045">
    <property type="entry name" value="GST_N_Delta_Epsilon"/>
    <property type="match status" value="1"/>
</dbReference>
<evidence type="ECO:0000256" key="3">
    <source>
        <dbReference type="ARBA" id="ARBA00012452"/>
    </source>
</evidence>
<dbReference type="InterPro" id="IPR004045">
    <property type="entry name" value="Glutathione_S-Trfase_N"/>
</dbReference>
<evidence type="ECO:0000259" key="8">
    <source>
        <dbReference type="PROSITE" id="PS50405"/>
    </source>
</evidence>
<dbReference type="GO" id="GO:0004364">
    <property type="term" value="F:glutathione transferase activity"/>
    <property type="evidence" value="ECO:0007669"/>
    <property type="project" value="UniProtKB-EC"/>
</dbReference>
<dbReference type="EMBL" id="JBEHCU010006744">
    <property type="protein sequence ID" value="KAL1396324.1"/>
    <property type="molecule type" value="Genomic_DNA"/>
</dbReference>
<dbReference type="Gene3D" id="1.20.1050.10">
    <property type="match status" value="1"/>
</dbReference>
<dbReference type="PANTHER" id="PTHR43969">
    <property type="entry name" value="GLUTATHIONE S TRANSFERASE D10, ISOFORM A-RELATED"/>
    <property type="match status" value="1"/>
</dbReference>
<comment type="similarity">
    <text evidence="1">Belongs to the GST superfamily. Theta family.</text>
</comment>
<evidence type="ECO:0000313" key="9">
    <source>
        <dbReference type="EMBL" id="KAL1396324.1"/>
    </source>
</evidence>
<dbReference type="PANTHER" id="PTHR43969:SF3">
    <property type="entry name" value="GLUTATHIONE S TRANSFERASE E11, ISOFORM A-RELATED"/>
    <property type="match status" value="1"/>
</dbReference>
<dbReference type="Pfam" id="PF00043">
    <property type="entry name" value="GST_C"/>
    <property type="match status" value="1"/>
</dbReference>
<dbReference type="InterPro" id="IPR036282">
    <property type="entry name" value="Glutathione-S-Trfase_C_sf"/>
</dbReference>
<dbReference type="Pfam" id="PF13417">
    <property type="entry name" value="GST_N_3"/>
    <property type="match status" value="1"/>
</dbReference>
<evidence type="ECO:0000313" key="10">
    <source>
        <dbReference type="Proteomes" id="UP001562425"/>
    </source>
</evidence>
<feature type="domain" description="GST C-terminal" evidence="8">
    <location>
        <begin position="46"/>
        <end position="190"/>
    </location>
</feature>
<dbReference type="InterPro" id="IPR040079">
    <property type="entry name" value="Glutathione_S-Trfase"/>
</dbReference>
<dbReference type="Gene3D" id="3.40.30.10">
    <property type="entry name" value="Glutaredoxin"/>
    <property type="match status" value="1"/>
</dbReference>
<evidence type="ECO:0000256" key="1">
    <source>
        <dbReference type="ARBA" id="ARBA00009899"/>
    </source>
</evidence>
<dbReference type="EC" id="2.5.1.18" evidence="3"/>
<evidence type="ECO:0000259" key="7">
    <source>
        <dbReference type="PROSITE" id="PS50404"/>
    </source>
</evidence>
<comment type="subunit">
    <text evidence="2">Homodimer.</text>
</comment>
<dbReference type="SFLD" id="SFLDS00019">
    <property type="entry name" value="Glutathione_Transferase_(cytos"/>
    <property type="match status" value="1"/>
</dbReference>
<dbReference type="PROSITE" id="PS50404">
    <property type="entry name" value="GST_NTER"/>
    <property type="match status" value="1"/>
</dbReference>
<protein>
    <recommendedName>
        <fullName evidence="3">glutathione transferase</fullName>
        <ecNumber evidence="3">2.5.1.18</ecNumber>
    </recommendedName>
    <alternativeName>
        <fullName evidence="5">GST class-theta</fullName>
    </alternativeName>
</protein>
<organism evidence="9 10">
    <name type="scientific">Culex pipiens pipiens</name>
    <name type="common">Northern house mosquito</name>
    <dbReference type="NCBI Taxonomy" id="38569"/>
    <lineage>
        <taxon>Eukaryota</taxon>
        <taxon>Metazoa</taxon>
        <taxon>Ecdysozoa</taxon>
        <taxon>Arthropoda</taxon>
        <taxon>Hexapoda</taxon>
        <taxon>Insecta</taxon>
        <taxon>Pterygota</taxon>
        <taxon>Neoptera</taxon>
        <taxon>Endopterygota</taxon>
        <taxon>Diptera</taxon>
        <taxon>Nematocera</taxon>
        <taxon>Culicoidea</taxon>
        <taxon>Culicidae</taxon>
        <taxon>Culicinae</taxon>
        <taxon>Culicini</taxon>
        <taxon>Culex</taxon>
        <taxon>Culex</taxon>
    </lineage>
</organism>
<dbReference type="PROSITE" id="PS50405">
    <property type="entry name" value="GST_CTER"/>
    <property type="match status" value="1"/>
</dbReference>
<dbReference type="Proteomes" id="UP001562425">
    <property type="component" value="Unassembled WGS sequence"/>
</dbReference>
<reference evidence="9 10" key="1">
    <citation type="submission" date="2024-05" db="EMBL/GenBank/DDBJ databases">
        <title>Culex pipiens pipiens assembly and annotation.</title>
        <authorList>
            <person name="Alout H."/>
            <person name="Durand T."/>
        </authorList>
    </citation>
    <scope>NUCLEOTIDE SEQUENCE [LARGE SCALE GENOMIC DNA]</scope>
    <source>
        <strain evidence="9">HA-2024</strain>
        <tissue evidence="9">Whole body</tissue>
    </source>
</reference>
<dbReference type="SUPFAM" id="SSF52833">
    <property type="entry name" value="Thioredoxin-like"/>
    <property type="match status" value="1"/>
</dbReference>
<feature type="domain" description="GST N-terminal" evidence="7">
    <location>
        <begin position="2"/>
        <end position="83"/>
    </location>
</feature>
<evidence type="ECO:0000256" key="4">
    <source>
        <dbReference type="ARBA" id="ARBA00022679"/>
    </source>
</evidence>
<dbReference type="InterPro" id="IPR004046">
    <property type="entry name" value="GST_C"/>
</dbReference>
<dbReference type="CDD" id="cd03177">
    <property type="entry name" value="GST_C_Delta_Epsilon"/>
    <property type="match status" value="1"/>
</dbReference>
<gene>
    <name evidence="9" type="ORF">pipiens_010597</name>
</gene>
<evidence type="ECO:0000256" key="6">
    <source>
        <dbReference type="ARBA" id="ARBA00047960"/>
    </source>
</evidence>
<comment type="catalytic activity">
    <reaction evidence="6">
        <text>RX + glutathione = an S-substituted glutathione + a halide anion + H(+)</text>
        <dbReference type="Rhea" id="RHEA:16437"/>
        <dbReference type="ChEBI" id="CHEBI:15378"/>
        <dbReference type="ChEBI" id="CHEBI:16042"/>
        <dbReference type="ChEBI" id="CHEBI:17792"/>
        <dbReference type="ChEBI" id="CHEBI:57925"/>
        <dbReference type="ChEBI" id="CHEBI:90779"/>
        <dbReference type="EC" id="2.5.1.18"/>
    </reaction>
</comment>
<comment type="caution">
    <text evidence="9">The sequence shown here is derived from an EMBL/GenBank/DDBJ whole genome shotgun (WGS) entry which is preliminary data.</text>
</comment>
<dbReference type="InterPro" id="IPR036249">
    <property type="entry name" value="Thioredoxin-like_sf"/>
</dbReference>
<keyword evidence="10" id="KW-1185">Reference proteome</keyword>
<name>A0ABD1D9I9_CULPP</name>
<dbReference type="SUPFAM" id="SSF47616">
    <property type="entry name" value="GST C-terminal domain-like"/>
    <property type="match status" value="1"/>
</dbReference>
<dbReference type="InterPro" id="IPR010987">
    <property type="entry name" value="Glutathione-S-Trfase_C-like"/>
</dbReference>
<dbReference type="FunFam" id="3.40.30.10:FF:000034">
    <property type="entry name" value="glutathione S-transferase 1"/>
    <property type="match status" value="1"/>
</dbReference>
<proteinExistence type="inferred from homology"/>
<sequence>MVNPILYFLHMSPPCRAVELTAKALGLHLDLRVINLMAGDHLKSEYLKMNPRHTIPLLDDNGTIIPESHAIMIYLASKYGKDDSLYPKDLAKQSKGKSQRCCREIPPAKAEEVRKAYQLLEDTLVEDYVAGSSLTIGDFSCISSVSSVMGFIPIDRTKFPRIHGWITRLKELPYYEEANGSGATQLTTELLKLIEKRN</sequence>
<evidence type="ECO:0000256" key="5">
    <source>
        <dbReference type="ARBA" id="ARBA00041523"/>
    </source>
</evidence>
<dbReference type="SFLD" id="SFLDG00358">
    <property type="entry name" value="Main_(cytGST)"/>
    <property type="match status" value="1"/>
</dbReference>
<evidence type="ECO:0000256" key="2">
    <source>
        <dbReference type="ARBA" id="ARBA00011738"/>
    </source>
</evidence>
<keyword evidence="4" id="KW-0808">Transferase</keyword>